<dbReference type="InterPro" id="IPR036156">
    <property type="entry name" value="Beta-gal/glucu_dom_sf"/>
</dbReference>
<dbReference type="InterPro" id="IPR006103">
    <property type="entry name" value="Glyco_hydro_2_cat"/>
</dbReference>
<evidence type="ECO:0000256" key="4">
    <source>
        <dbReference type="SAM" id="SignalP"/>
    </source>
</evidence>
<dbReference type="PROSITE" id="PS51257">
    <property type="entry name" value="PROKAR_LIPOPROTEIN"/>
    <property type="match status" value="1"/>
</dbReference>
<evidence type="ECO:0000259" key="6">
    <source>
        <dbReference type="Pfam" id="PF02836"/>
    </source>
</evidence>
<evidence type="ECO:0000256" key="3">
    <source>
        <dbReference type="ARBA" id="ARBA00023295"/>
    </source>
</evidence>
<dbReference type="GO" id="GO:0005975">
    <property type="term" value="P:carbohydrate metabolic process"/>
    <property type="evidence" value="ECO:0007669"/>
    <property type="project" value="InterPro"/>
</dbReference>
<keyword evidence="4" id="KW-0732">Signal</keyword>
<evidence type="ECO:0000313" key="10">
    <source>
        <dbReference type="Proteomes" id="UP000346198"/>
    </source>
</evidence>
<gene>
    <name evidence="9" type="primary">lacZ_1</name>
    <name evidence="9" type="ORF">SCARR_00150</name>
</gene>
<keyword evidence="2" id="KW-0378">Hydrolase</keyword>
<dbReference type="EMBL" id="CAAHFH010000001">
    <property type="protein sequence ID" value="VGO18099.1"/>
    <property type="molecule type" value="Genomic_DNA"/>
</dbReference>
<dbReference type="Gene3D" id="2.60.40.10">
    <property type="entry name" value="Immunoglobulins"/>
    <property type="match status" value="2"/>
</dbReference>
<dbReference type="SUPFAM" id="SSF49785">
    <property type="entry name" value="Galactose-binding domain-like"/>
    <property type="match status" value="1"/>
</dbReference>
<feature type="domain" description="Glycosyl hydrolases family 2 sugar binding" evidence="7">
    <location>
        <begin position="79"/>
        <end position="192"/>
    </location>
</feature>
<feature type="domain" description="Glycoside hydrolase family 2 immunoglobulin-like beta-sandwich" evidence="5">
    <location>
        <begin position="217"/>
        <end position="318"/>
    </location>
</feature>
<evidence type="ECO:0000259" key="5">
    <source>
        <dbReference type="Pfam" id="PF00703"/>
    </source>
</evidence>
<dbReference type="Pfam" id="PF02836">
    <property type="entry name" value="Glyco_hydro_2_C"/>
    <property type="match status" value="1"/>
</dbReference>
<feature type="domain" description="Glycoside hydrolase family 2 catalytic" evidence="6">
    <location>
        <begin position="327"/>
        <end position="444"/>
    </location>
</feature>
<sequence length="851" mass="95125">MKYIKYIVGAVLITSCSFATTVPEYSKAGFFEVEKSGRDVFNFNIGWRLLKGDAAGAEKPDFDDSDWAVVNCPNGLEYITSEASGSCNYQGPAWYRKHFKVDSDISDKLLKLHFEAVMGKCKVWLNGKPIGEHFGGYLPFTVNLSEHLNPEGENVLAVWADNSDDPTYPPGKPQTGLDFTYFGGIYRDVWMIATSPVYVTDANQANKVAGGGVFTAVTELTDELAELNVAVDIQNDFSKTAKVKAALTLLSPAGKKVAEEFQTLELKEGASGQVEKQFTVKKPKLWAPWSPELYRLEVKLTDKKGKALDAVATRVGLRKIEFKGRDGLYLNNKPYPGKLMGANRHQDHAYVGYSIPNNGQWRDAKILKDAACDIIRAGHYPADPAFMDACDELGMFFITATPGWQFWNEDPIFEQRVYEDIRGMVRIDRNRPSIILWEPVLNETMNPGSFAINAHNIVHEEYPYPGAYTACDIDVGGHEVYEVVYGHASSPEVYLKEERSVFQREFGSVSGVNTPNRMNRAWGEAAQVMQAKQYAESTLNKASWEMICAQPRQFVGGALWHSFDHFAGKHPRPFYGGITDAFRQDKYSYHMFASQRDVSETTEPMVYIAHEVAPFSSRDVTVFTNCEEVRLSVNGGYRVFQKQVKHPYRTKGHNPRTWETRDAKRVWATAQRTSMPHPVVTFKDAFIYEDTMQRPLKSDGKPWPADLRVEGLIGGKVVATAIKKVPVNGEQIVLKLEDRGVPLTANGSDFVMVSAYTVDKSGSLVRYQNESIKFEVSGEGEIIGDESIDANPRRMEWGSAPLLVRSTLKPGKIKIRASVLREGPATIKAGELEIESVPTADRFNFVEIGSE</sequence>
<keyword evidence="10" id="KW-1185">Reference proteome</keyword>
<keyword evidence="3" id="KW-0326">Glycosidase</keyword>
<organism evidence="9 10">
    <name type="scientific">Pontiella sulfatireligans</name>
    <dbReference type="NCBI Taxonomy" id="2750658"/>
    <lineage>
        <taxon>Bacteria</taxon>
        <taxon>Pseudomonadati</taxon>
        <taxon>Kiritimatiellota</taxon>
        <taxon>Kiritimatiellia</taxon>
        <taxon>Kiritimatiellales</taxon>
        <taxon>Pontiellaceae</taxon>
        <taxon>Pontiella</taxon>
    </lineage>
</organism>
<evidence type="ECO:0000313" key="9">
    <source>
        <dbReference type="EMBL" id="VGO18099.1"/>
    </source>
</evidence>
<dbReference type="Proteomes" id="UP000346198">
    <property type="component" value="Unassembled WGS sequence"/>
</dbReference>
<dbReference type="InterPro" id="IPR013783">
    <property type="entry name" value="Ig-like_fold"/>
</dbReference>
<dbReference type="SUPFAM" id="SSF51445">
    <property type="entry name" value="(Trans)glycosidases"/>
    <property type="match status" value="1"/>
</dbReference>
<dbReference type="Pfam" id="PF00703">
    <property type="entry name" value="Glyco_hydro_2"/>
    <property type="match status" value="1"/>
</dbReference>
<dbReference type="InterPro" id="IPR040605">
    <property type="entry name" value="Glyco_hydro2_dom5"/>
</dbReference>
<dbReference type="Gene3D" id="3.20.20.80">
    <property type="entry name" value="Glycosidases"/>
    <property type="match status" value="1"/>
</dbReference>
<dbReference type="Pfam" id="PF02837">
    <property type="entry name" value="Glyco_hydro_2_N"/>
    <property type="match status" value="1"/>
</dbReference>
<dbReference type="InterPro" id="IPR017853">
    <property type="entry name" value="GH"/>
</dbReference>
<evidence type="ECO:0000259" key="8">
    <source>
        <dbReference type="Pfam" id="PF18565"/>
    </source>
</evidence>
<dbReference type="InterPro" id="IPR008979">
    <property type="entry name" value="Galactose-bd-like_sf"/>
</dbReference>
<name>A0A6C2UDX9_9BACT</name>
<feature type="chain" id="PRO_5025686681" evidence="4">
    <location>
        <begin position="20"/>
        <end position="851"/>
    </location>
</feature>
<dbReference type="PANTHER" id="PTHR42732:SF1">
    <property type="entry name" value="BETA-MANNOSIDASE"/>
    <property type="match status" value="1"/>
</dbReference>
<protein>
    <submittedName>
        <fullName evidence="9">Beta-galactosidase</fullName>
    </submittedName>
</protein>
<reference evidence="9 10" key="1">
    <citation type="submission" date="2019-04" db="EMBL/GenBank/DDBJ databases">
        <authorList>
            <person name="Van Vliet M D."/>
        </authorList>
    </citation>
    <scope>NUCLEOTIDE SEQUENCE [LARGE SCALE GENOMIC DNA]</scope>
    <source>
        <strain evidence="9 10">F21</strain>
    </source>
</reference>
<dbReference type="AlphaFoldDB" id="A0A6C2UDX9"/>
<accession>A0A6C2UDX9</accession>
<feature type="domain" description="Glycoside hydrolase family 2" evidence="8">
    <location>
        <begin position="738"/>
        <end position="822"/>
    </location>
</feature>
<comment type="similarity">
    <text evidence="1">Belongs to the glycosyl hydrolase 2 family.</text>
</comment>
<evidence type="ECO:0000256" key="2">
    <source>
        <dbReference type="ARBA" id="ARBA00022801"/>
    </source>
</evidence>
<dbReference type="InterPro" id="IPR006104">
    <property type="entry name" value="Glyco_hydro_2_N"/>
</dbReference>
<dbReference type="GO" id="GO:0004553">
    <property type="term" value="F:hydrolase activity, hydrolyzing O-glycosyl compounds"/>
    <property type="evidence" value="ECO:0007669"/>
    <property type="project" value="InterPro"/>
</dbReference>
<evidence type="ECO:0000259" key="7">
    <source>
        <dbReference type="Pfam" id="PF02837"/>
    </source>
</evidence>
<feature type="signal peptide" evidence="4">
    <location>
        <begin position="1"/>
        <end position="19"/>
    </location>
</feature>
<dbReference type="Gene3D" id="2.60.120.260">
    <property type="entry name" value="Galactose-binding domain-like"/>
    <property type="match status" value="1"/>
</dbReference>
<proteinExistence type="inferred from homology"/>
<dbReference type="Pfam" id="PF18565">
    <property type="entry name" value="Glyco_hydro2_C5"/>
    <property type="match status" value="1"/>
</dbReference>
<dbReference type="RefSeq" id="WP_136059624.1">
    <property type="nucleotide sequence ID" value="NZ_CAAHFH010000001.1"/>
</dbReference>
<dbReference type="PANTHER" id="PTHR42732">
    <property type="entry name" value="BETA-GALACTOSIDASE"/>
    <property type="match status" value="1"/>
</dbReference>
<dbReference type="InterPro" id="IPR006102">
    <property type="entry name" value="Ig-like_GH2"/>
</dbReference>
<dbReference type="SUPFAM" id="SSF49303">
    <property type="entry name" value="beta-Galactosidase/glucuronidase domain"/>
    <property type="match status" value="1"/>
</dbReference>
<dbReference type="InterPro" id="IPR051913">
    <property type="entry name" value="GH2_Domain-Containing"/>
</dbReference>
<evidence type="ECO:0000256" key="1">
    <source>
        <dbReference type="ARBA" id="ARBA00007401"/>
    </source>
</evidence>